<comment type="caution">
    <text evidence="2">The sequence shown here is derived from an EMBL/GenBank/DDBJ whole genome shotgun (WGS) entry which is preliminary data.</text>
</comment>
<accession>A0ABR3LHB5</accession>
<evidence type="ECO:0000256" key="1">
    <source>
        <dbReference type="SAM" id="MobiDB-lite"/>
    </source>
</evidence>
<reference evidence="2 3" key="1">
    <citation type="submission" date="2023-09" db="EMBL/GenBank/DDBJ databases">
        <authorList>
            <person name="Wang M."/>
        </authorList>
    </citation>
    <scope>NUCLEOTIDE SEQUENCE [LARGE SCALE GENOMIC DNA]</scope>
    <source>
        <strain evidence="2">GT-2023</strain>
        <tissue evidence="2">Liver</tissue>
    </source>
</reference>
<dbReference type="PANTHER" id="PTHR24559">
    <property type="entry name" value="TRANSPOSON TY3-I GAG-POL POLYPROTEIN"/>
    <property type="match status" value="1"/>
</dbReference>
<proteinExistence type="predicted"/>
<dbReference type="SUPFAM" id="SSF56672">
    <property type="entry name" value="DNA/RNA polymerases"/>
    <property type="match status" value="1"/>
</dbReference>
<dbReference type="EMBL" id="JAYMGO010000022">
    <property type="protein sequence ID" value="KAL1252245.1"/>
    <property type="molecule type" value="Genomic_DNA"/>
</dbReference>
<protein>
    <submittedName>
        <fullName evidence="2">Uncharacterized protein</fullName>
    </submittedName>
</protein>
<evidence type="ECO:0000313" key="2">
    <source>
        <dbReference type="EMBL" id="KAL1252245.1"/>
    </source>
</evidence>
<dbReference type="Gene3D" id="3.10.10.10">
    <property type="entry name" value="HIV Type 1 Reverse Transcriptase, subunit A, domain 1"/>
    <property type="match status" value="1"/>
</dbReference>
<dbReference type="PANTHER" id="PTHR24559:SF440">
    <property type="entry name" value="RIBONUCLEASE H"/>
    <property type="match status" value="1"/>
</dbReference>
<gene>
    <name evidence="2" type="ORF">QQF64_020041</name>
</gene>
<organism evidence="2 3">
    <name type="scientific">Cirrhinus molitorella</name>
    <name type="common">mud carp</name>
    <dbReference type="NCBI Taxonomy" id="172907"/>
    <lineage>
        <taxon>Eukaryota</taxon>
        <taxon>Metazoa</taxon>
        <taxon>Chordata</taxon>
        <taxon>Craniata</taxon>
        <taxon>Vertebrata</taxon>
        <taxon>Euteleostomi</taxon>
        <taxon>Actinopterygii</taxon>
        <taxon>Neopterygii</taxon>
        <taxon>Teleostei</taxon>
        <taxon>Ostariophysi</taxon>
        <taxon>Cypriniformes</taxon>
        <taxon>Cyprinidae</taxon>
        <taxon>Labeoninae</taxon>
        <taxon>Labeonini</taxon>
        <taxon>Cirrhinus</taxon>
    </lineage>
</organism>
<keyword evidence="3" id="KW-1185">Reference proteome</keyword>
<sequence length="308" mass="34972">MQNIIDDYQREYMGRVGTYVKSHTLVVLDEECTAHDHLISLPQSIVQDTSSLPLVPNTFKQPELSAEPSSAQYRSGPAPDPPAVQTMSQNTQQPESQVLSPMMEMLVQLMDRVQSRDVPTHRGSSRRVAPNQYHKLCQVLTEMEEKEIICRSTSEYASPLVLVWKKNGDHRVCTDFHWLNTRTIKDAHALPHHYNFDTKYVPGPQNVIADSLSRVPFVKSGVTQRRPKCPMITVLNGYEGMSSDSVQVAFRWSCNKKSVKSVIQQQSCTVNDVDMDHFSIVSAEVSAVFMSQVDWAFQVIRVLTHFYQ</sequence>
<dbReference type="Proteomes" id="UP001558613">
    <property type="component" value="Unassembled WGS sequence"/>
</dbReference>
<dbReference type="InterPro" id="IPR043502">
    <property type="entry name" value="DNA/RNA_pol_sf"/>
</dbReference>
<feature type="region of interest" description="Disordered" evidence="1">
    <location>
        <begin position="53"/>
        <end position="92"/>
    </location>
</feature>
<dbReference type="InterPro" id="IPR053134">
    <property type="entry name" value="RNA-dir_DNA_polymerase"/>
</dbReference>
<name>A0ABR3LHB5_9TELE</name>
<evidence type="ECO:0000313" key="3">
    <source>
        <dbReference type="Proteomes" id="UP001558613"/>
    </source>
</evidence>